<name>A0A0U3HQK9_9GAMM</name>
<dbReference type="AlphaFoldDB" id="A0A0U3HQK9"/>
<proteinExistence type="predicted"/>
<feature type="coiled-coil region" evidence="1">
    <location>
        <begin position="528"/>
        <end position="555"/>
    </location>
</feature>
<evidence type="ECO:0000313" key="3">
    <source>
        <dbReference type="EMBL" id="ALU45221.1"/>
    </source>
</evidence>
<keyword evidence="2" id="KW-1133">Transmembrane helix</keyword>
<protein>
    <submittedName>
        <fullName evidence="3">Uncharacterized protein</fullName>
    </submittedName>
</protein>
<dbReference type="Proteomes" id="UP000069015">
    <property type="component" value="Chromosome 2"/>
</dbReference>
<keyword evidence="2" id="KW-0812">Transmembrane</keyword>
<evidence type="ECO:0000313" key="4">
    <source>
        <dbReference type="Proteomes" id="UP000069015"/>
    </source>
</evidence>
<accession>A0A0U3HQK9</accession>
<dbReference type="RefSeq" id="WP_058798119.1">
    <property type="nucleotide sequence ID" value="NZ_CP013612.1"/>
</dbReference>
<gene>
    <name evidence="3" type="ORF">AT705_19870</name>
</gene>
<feature type="transmembrane region" description="Helical" evidence="2">
    <location>
        <begin position="598"/>
        <end position="619"/>
    </location>
</feature>
<dbReference type="EMBL" id="CP013612">
    <property type="protein sequence ID" value="ALU45221.1"/>
    <property type="molecule type" value="Genomic_DNA"/>
</dbReference>
<evidence type="ECO:0000256" key="1">
    <source>
        <dbReference type="SAM" id="Coils"/>
    </source>
</evidence>
<reference evidence="3 4" key="1">
    <citation type="submission" date="2015-12" db="EMBL/GenBank/DDBJ databases">
        <title>Complete genome sequence of Pseudoalteromonas rubra SCSIO 6842, harboring a conjugative plasmid.</title>
        <authorList>
            <person name="Li B."/>
            <person name="Wang X."/>
        </authorList>
    </citation>
    <scope>NUCLEOTIDE SEQUENCE [LARGE SCALE GENOMIC DNA]</scope>
    <source>
        <strain evidence="3 4">SCSIO 6842</strain>
    </source>
</reference>
<evidence type="ECO:0000256" key="2">
    <source>
        <dbReference type="SAM" id="Phobius"/>
    </source>
</evidence>
<keyword evidence="2" id="KW-0472">Membrane</keyword>
<feature type="transmembrane region" description="Helical" evidence="2">
    <location>
        <begin position="640"/>
        <end position="658"/>
    </location>
</feature>
<keyword evidence="1" id="KW-0175">Coiled coil</keyword>
<organism evidence="3 4">
    <name type="scientific">Pseudoalteromonas rubra</name>
    <dbReference type="NCBI Taxonomy" id="43658"/>
    <lineage>
        <taxon>Bacteria</taxon>
        <taxon>Pseudomonadati</taxon>
        <taxon>Pseudomonadota</taxon>
        <taxon>Gammaproteobacteria</taxon>
        <taxon>Alteromonadales</taxon>
        <taxon>Pseudoalteromonadaceae</taxon>
        <taxon>Pseudoalteromonas</taxon>
    </lineage>
</organism>
<sequence>MSSTVLAYAFLKAAFGRGLKSPIDAVEPLVKRALLDLKHGQFEQVKVQTAIKKYFGVEIPLNVIRYTFKNISANTDLISLNKKTFIYERTKSEKGIEDVLNMERESKAQINRIKAILFDVIEEYSRFKFEAEEVLEEWLDKSAISFLGGKAQASNISNRDSELNRIVAIAINDPDHGKTFIKDLTDVALGDALLRAITEITEYDKHKSSQDMGSAIVTFQSKMKGVEVYFDTKLVLRVLGYVNDEMEKSTNELINLCKSLDAKICIFSHTVSEIKKIINRVASGLVEGRQVDGDLANHAFQRGISAGELLEYVIDLDDKLKQLGFEIKDAPTVELENSINESNLDNMVGSRLNQESDDARIADVNSICAIYRLRKGEAKRYLEKCNAIFITPNKALADTATLFFKNHYRDEAEPNRVQHCMTDVVFATRLWTKLPTSLDKLPKNQIVAHAMSNLSINKEVKSQFQKHIGELIGEGKLTEQEGVQVKLYNYTEKLISLSEYASTPSKDGAECIAKEIINKQGSYINSIIEDNEEQKKALESQLSDMESKYEREKQTLESDNVYLTESLNKKVEEGRVKISYMEMNLARIEARCGKISRVLTNSVFLIAFLLVYYSFVINLDVTQYLMSHFEIEKNDTLDNVLQFVSVMFFTIISIYGVSRTDFYDYFYSKLRGVIIRIVVGNEEEFEV</sequence>
<dbReference type="KEGG" id="prr:AT705_19870"/>